<organism evidence="8 9">
    <name type="scientific">Triticum turgidum subsp. durum</name>
    <name type="common">Durum wheat</name>
    <name type="synonym">Triticum durum</name>
    <dbReference type="NCBI Taxonomy" id="4567"/>
    <lineage>
        <taxon>Eukaryota</taxon>
        <taxon>Viridiplantae</taxon>
        <taxon>Streptophyta</taxon>
        <taxon>Embryophyta</taxon>
        <taxon>Tracheophyta</taxon>
        <taxon>Spermatophyta</taxon>
        <taxon>Magnoliopsida</taxon>
        <taxon>Liliopsida</taxon>
        <taxon>Poales</taxon>
        <taxon>Poaceae</taxon>
        <taxon>BOP clade</taxon>
        <taxon>Pooideae</taxon>
        <taxon>Triticodae</taxon>
        <taxon>Triticeae</taxon>
        <taxon>Triticinae</taxon>
        <taxon>Triticum</taxon>
    </lineage>
</organism>
<feature type="domain" description="Disease resistance N-terminal" evidence="7">
    <location>
        <begin position="10"/>
        <end position="99"/>
    </location>
</feature>
<reference evidence="8 9" key="1">
    <citation type="submission" date="2017-09" db="EMBL/GenBank/DDBJ databases">
        <authorList>
            <consortium name="International Durum Wheat Genome Sequencing Consortium (IDWGSC)"/>
            <person name="Milanesi L."/>
        </authorList>
    </citation>
    <scope>NUCLEOTIDE SEQUENCE [LARGE SCALE GENOMIC DNA]</scope>
    <source>
        <strain evidence="9">cv. Svevo</strain>
    </source>
</reference>
<evidence type="ECO:0000256" key="5">
    <source>
        <dbReference type="ARBA" id="ARBA00022821"/>
    </source>
</evidence>
<keyword evidence="3" id="KW-0677">Repeat</keyword>
<name>A0A9R1C6V5_TRITD</name>
<dbReference type="InterPro" id="IPR038005">
    <property type="entry name" value="RX-like_CC"/>
</dbReference>
<keyword evidence="5" id="KW-0611">Plant defense</keyword>
<accession>A0A9R1C6V5</accession>
<dbReference type="PANTHER" id="PTHR19338:SF26">
    <property type="entry name" value="AAA+ ATPASE DOMAIN-CONTAINING PROTEIN"/>
    <property type="match status" value="1"/>
</dbReference>
<dbReference type="AlphaFoldDB" id="A0A9R1C6V5"/>
<comment type="similarity">
    <text evidence="1">Belongs to the disease resistance NB-LRR family.</text>
</comment>
<dbReference type="InterPro" id="IPR041118">
    <property type="entry name" value="Rx_N"/>
</dbReference>
<proteinExistence type="inferred from homology"/>
<dbReference type="Pfam" id="PF18052">
    <property type="entry name" value="Rx_N"/>
    <property type="match status" value="1"/>
</dbReference>
<dbReference type="CDD" id="cd14798">
    <property type="entry name" value="RX-CC_like"/>
    <property type="match status" value="1"/>
</dbReference>
<evidence type="ECO:0000313" key="9">
    <source>
        <dbReference type="Proteomes" id="UP000324705"/>
    </source>
</evidence>
<sequence>MAGVRAGTGALGSVIVKLAAFLGDEYTMLKRVRKDIAFLERELRRMQILVNTLADMEGLDVLAKDWKGSMRDLSYDMEECIDRFMLRLGNGDTKPRFRKKTVRQLKTLFERHGIGSQIKELKARVEEENQRRQRLNLDK</sequence>
<evidence type="ECO:0000256" key="3">
    <source>
        <dbReference type="ARBA" id="ARBA00022737"/>
    </source>
</evidence>
<dbReference type="Proteomes" id="UP000324705">
    <property type="component" value="Chromosome 7B"/>
</dbReference>
<gene>
    <name evidence="8" type="ORF">TRITD_7Bv1G229940</name>
</gene>
<evidence type="ECO:0000259" key="7">
    <source>
        <dbReference type="Pfam" id="PF18052"/>
    </source>
</evidence>
<keyword evidence="6" id="KW-0175">Coiled coil</keyword>
<dbReference type="Gene3D" id="1.20.5.4130">
    <property type="match status" value="1"/>
</dbReference>
<feature type="coiled-coil region" evidence="6">
    <location>
        <begin position="29"/>
        <end position="56"/>
    </location>
</feature>
<evidence type="ECO:0000256" key="6">
    <source>
        <dbReference type="SAM" id="Coils"/>
    </source>
</evidence>
<evidence type="ECO:0000256" key="4">
    <source>
        <dbReference type="ARBA" id="ARBA00022741"/>
    </source>
</evidence>
<dbReference type="PANTHER" id="PTHR19338">
    <property type="entry name" value="TRANSLOCASE OF INNER MITOCHONDRIAL MEMBRANE 13 HOMOLOG"/>
    <property type="match status" value="1"/>
</dbReference>
<protein>
    <recommendedName>
        <fullName evidence="7">Disease resistance N-terminal domain-containing protein</fullName>
    </recommendedName>
</protein>
<keyword evidence="2" id="KW-0433">Leucine-rich repeat</keyword>
<dbReference type="GO" id="GO:0006952">
    <property type="term" value="P:defense response"/>
    <property type="evidence" value="ECO:0007669"/>
    <property type="project" value="UniProtKB-KW"/>
</dbReference>
<dbReference type="Gramene" id="TRITD7Bv1G229940.1">
    <property type="protein sequence ID" value="TRITD7Bv1G229940.1"/>
    <property type="gene ID" value="TRITD7Bv1G229940"/>
</dbReference>
<dbReference type="GO" id="GO:0000166">
    <property type="term" value="F:nucleotide binding"/>
    <property type="evidence" value="ECO:0007669"/>
    <property type="project" value="UniProtKB-KW"/>
</dbReference>
<evidence type="ECO:0000256" key="1">
    <source>
        <dbReference type="ARBA" id="ARBA00008894"/>
    </source>
</evidence>
<evidence type="ECO:0000313" key="8">
    <source>
        <dbReference type="EMBL" id="VAI93994.1"/>
    </source>
</evidence>
<keyword evidence="9" id="KW-1185">Reference proteome</keyword>
<evidence type="ECO:0000256" key="2">
    <source>
        <dbReference type="ARBA" id="ARBA00022614"/>
    </source>
</evidence>
<keyword evidence="4" id="KW-0547">Nucleotide-binding</keyword>
<dbReference type="EMBL" id="LT934124">
    <property type="protein sequence ID" value="VAI93994.1"/>
    <property type="molecule type" value="Genomic_DNA"/>
</dbReference>